<proteinExistence type="predicted"/>
<comment type="caution">
    <text evidence="2">The sequence shown here is derived from an EMBL/GenBank/DDBJ whole genome shotgun (WGS) entry which is preliminary data.</text>
</comment>
<dbReference type="SUPFAM" id="SSF51445">
    <property type="entry name" value="(Trans)glycosidases"/>
    <property type="match status" value="1"/>
</dbReference>
<dbReference type="Proteomes" id="UP000651977">
    <property type="component" value="Unassembled WGS sequence"/>
</dbReference>
<sequence length="691" mass="73800">MNWSKSAISMAVVFGLSACGGGGGGDDSTPTTPTTPDYEYQAYACDAGVYEKAQELRIYQVMTEAFIDGDSNHDYNTGYGTSHHKGDLQGVIDSLDYIQDLGMNAIWLTPIFDSEGSDRLDATGYFTRNYFAIDPNFGTLEQARTLVNEAHARGMYVLFDGVFGHHKGNVTPSPNGLTPSGGSNPVSYPGTDNDTLEFYKEVASYWVEELGIDGWRLDQAYQVPIGAWGEIRKAVEDASAATTYTMNGETVNPLAYMVAEIWDGGGSQIREEGYGPETAPGICSAFDFPMRYAITQTFAVEESGSGGRDASNLASAYSAQIANPAHAVPNGFIGNHDLLRFGDLLQRGNIAEPSDAEYWNRHKAAYAFLAAYTGPITLYYGEEIGDEVPNFAEEVDNTTCADLGLCDDHVARNNGKVEGLPTGARTNNELFTANANQADLRDYVAALMTMRAANPALYKGERTTIATEHSADVFFDHKQAEDNTVLFLSNTSTGTITIDVTGEEIGSNGQLRNLLSNETIDIASGSYSIEIEGLESLFLEVVSPTAEGPQQGNGGGLVGTGPLADCNAADVAGDGPLGEGMWIRGNYTGGDGFNATPDSHQFSYKGDNIYQVVVTESQATSFGFKFASAEWNYEFASATGTASIANELAMSVASGPGTESTVVIPEAGNYVYSFEINAALTGGTMMISKCE</sequence>
<keyword evidence="3" id="KW-1185">Reference proteome</keyword>
<dbReference type="Pfam" id="PF00128">
    <property type="entry name" value="Alpha-amylase"/>
    <property type="match status" value="2"/>
</dbReference>
<dbReference type="GO" id="GO:0016798">
    <property type="term" value="F:hydrolase activity, acting on glycosyl bonds"/>
    <property type="evidence" value="ECO:0007669"/>
    <property type="project" value="UniProtKB-KW"/>
</dbReference>
<feature type="domain" description="Glycosyl hydrolase family 13 catalytic" evidence="1">
    <location>
        <begin position="60"/>
        <end position="441"/>
    </location>
</feature>
<organism evidence="2 3">
    <name type="scientific">Agarivorans gilvus</name>
    <dbReference type="NCBI Taxonomy" id="680279"/>
    <lineage>
        <taxon>Bacteria</taxon>
        <taxon>Pseudomonadati</taxon>
        <taxon>Pseudomonadota</taxon>
        <taxon>Gammaproteobacteria</taxon>
        <taxon>Alteromonadales</taxon>
        <taxon>Alteromonadaceae</taxon>
        <taxon>Agarivorans</taxon>
    </lineage>
</organism>
<dbReference type="InterPro" id="IPR013780">
    <property type="entry name" value="Glyco_hydro_b"/>
</dbReference>
<dbReference type="Gene3D" id="2.60.40.1180">
    <property type="entry name" value="Golgi alpha-mannosidase II"/>
    <property type="match status" value="1"/>
</dbReference>
<gene>
    <name evidence="2" type="ORF">GCM10007414_26210</name>
</gene>
<dbReference type="Gene3D" id="3.20.20.80">
    <property type="entry name" value="Glycosidases"/>
    <property type="match status" value="1"/>
</dbReference>
<dbReference type="PROSITE" id="PS51257">
    <property type="entry name" value="PROKAR_LIPOPROTEIN"/>
    <property type="match status" value="1"/>
</dbReference>
<dbReference type="RefSeq" id="WP_055733884.1">
    <property type="nucleotide sequence ID" value="NZ_BMDY01000016.1"/>
</dbReference>
<dbReference type="InterPro" id="IPR017853">
    <property type="entry name" value="GH"/>
</dbReference>
<dbReference type="CDD" id="cd00551">
    <property type="entry name" value="AmyAc_family"/>
    <property type="match status" value="1"/>
</dbReference>
<dbReference type="PANTHER" id="PTHR10357:SF228">
    <property type="entry name" value="PUTATIVE-RELATED"/>
    <property type="match status" value="1"/>
</dbReference>
<evidence type="ECO:0000313" key="3">
    <source>
        <dbReference type="Proteomes" id="UP000651977"/>
    </source>
</evidence>
<accession>A0ABQ1I2Z1</accession>
<name>A0ABQ1I2Z1_9ALTE</name>
<dbReference type="SUPFAM" id="SSF51011">
    <property type="entry name" value="Glycosyl hydrolase domain"/>
    <property type="match status" value="1"/>
</dbReference>
<evidence type="ECO:0000259" key="1">
    <source>
        <dbReference type="SMART" id="SM00642"/>
    </source>
</evidence>
<dbReference type="SMART" id="SM00642">
    <property type="entry name" value="Aamy"/>
    <property type="match status" value="1"/>
</dbReference>
<dbReference type="EMBL" id="BMDY01000016">
    <property type="protein sequence ID" value="GGB11492.1"/>
    <property type="molecule type" value="Genomic_DNA"/>
</dbReference>
<protein>
    <submittedName>
        <fullName evidence="2">Glycosidase</fullName>
    </submittedName>
</protein>
<dbReference type="InterPro" id="IPR006047">
    <property type="entry name" value="GH13_cat_dom"/>
</dbReference>
<keyword evidence="2" id="KW-0326">Glycosidase</keyword>
<keyword evidence="2" id="KW-0378">Hydrolase</keyword>
<evidence type="ECO:0000313" key="2">
    <source>
        <dbReference type="EMBL" id="GGB11492.1"/>
    </source>
</evidence>
<dbReference type="PANTHER" id="PTHR10357">
    <property type="entry name" value="ALPHA-AMYLASE FAMILY MEMBER"/>
    <property type="match status" value="1"/>
</dbReference>
<reference evidence="3" key="1">
    <citation type="journal article" date="2019" name="Int. J. Syst. Evol. Microbiol.">
        <title>The Global Catalogue of Microorganisms (GCM) 10K type strain sequencing project: providing services to taxonomists for standard genome sequencing and annotation.</title>
        <authorList>
            <consortium name="The Broad Institute Genomics Platform"/>
            <consortium name="The Broad Institute Genome Sequencing Center for Infectious Disease"/>
            <person name="Wu L."/>
            <person name="Ma J."/>
        </authorList>
    </citation>
    <scope>NUCLEOTIDE SEQUENCE [LARGE SCALE GENOMIC DNA]</scope>
    <source>
        <strain evidence="3">CGMCC 1.10131</strain>
    </source>
</reference>